<evidence type="ECO:0000313" key="1">
    <source>
        <dbReference type="EMBL" id="CAF4465840.1"/>
    </source>
</evidence>
<protein>
    <submittedName>
        <fullName evidence="1">Uncharacterized protein</fullName>
    </submittedName>
</protein>
<comment type="caution">
    <text evidence="1">The sequence shown here is derived from an EMBL/GenBank/DDBJ whole genome shotgun (WGS) entry which is preliminary data.</text>
</comment>
<sequence length="43" mass="4879">PIWSSSLELIHLTLEKHAAINQQDETNGTYYIDLPECDMGSNM</sequence>
<gene>
    <name evidence="1" type="ORF">OVN521_LOCUS38721</name>
</gene>
<accession>A0A820T848</accession>
<evidence type="ECO:0000313" key="2">
    <source>
        <dbReference type="Proteomes" id="UP000663866"/>
    </source>
</evidence>
<feature type="non-terminal residue" evidence="1">
    <location>
        <position position="1"/>
    </location>
</feature>
<proteinExistence type="predicted"/>
<organism evidence="1 2">
    <name type="scientific">Rotaria magnacalcarata</name>
    <dbReference type="NCBI Taxonomy" id="392030"/>
    <lineage>
        <taxon>Eukaryota</taxon>
        <taxon>Metazoa</taxon>
        <taxon>Spiralia</taxon>
        <taxon>Gnathifera</taxon>
        <taxon>Rotifera</taxon>
        <taxon>Eurotatoria</taxon>
        <taxon>Bdelloidea</taxon>
        <taxon>Philodinida</taxon>
        <taxon>Philodinidae</taxon>
        <taxon>Rotaria</taxon>
    </lineage>
</organism>
<keyword evidence="2" id="KW-1185">Reference proteome</keyword>
<name>A0A820T848_9BILA</name>
<dbReference type="EMBL" id="CAJOBG010048317">
    <property type="protein sequence ID" value="CAF4465840.1"/>
    <property type="molecule type" value="Genomic_DNA"/>
</dbReference>
<reference evidence="1" key="1">
    <citation type="submission" date="2021-02" db="EMBL/GenBank/DDBJ databases">
        <authorList>
            <person name="Nowell W R."/>
        </authorList>
    </citation>
    <scope>NUCLEOTIDE SEQUENCE</scope>
</reference>
<dbReference type="AlphaFoldDB" id="A0A820T848"/>
<dbReference type="Proteomes" id="UP000663866">
    <property type="component" value="Unassembled WGS sequence"/>
</dbReference>